<dbReference type="PANTHER" id="PTHR33376">
    <property type="match status" value="1"/>
</dbReference>
<dbReference type="Pfam" id="PF03480">
    <property type="entry name" value="DctP"/>
    <property type="match status" value="1"/>
</dbReference>
<evidence type="ECO:0000256" key="5">
    <source>
        <dbReference type="SAM" id="SignalP"/>
    </source>
</evidence>
<dbReference type="Gene3D" id="3.40.190.170">
    <property type="entry name" value="Bacterial extracellular solute-binding protein, family 7"/>
    <property type="match status" value="1"/>
</dbReference>
<dbReference type="RefSeq" id="WP_105958987.1">
    <property type="nucleotide sequence ID" value="NZ_PVNS01000007.1"/>
</dbReference>
<keyword evidence="2" id="KW-0813">Transport</keyword>
<feature type="region of interest" description="Disordered" evidence="4">
    <location>
        <begin position="367"/>
        <end position="407"/>
    </location>
</feature>
<keyword evidence="7" id="KW-1185">Reference proteome</keyword>
<evidence type="ECO:0000256" key="1">
    <source>
        <dbReference type="ARBA" id="ARBA00009023"/>
    </source>
</evidence>
<dbReference type="Proteomes" id="UP000243650">
    <property type="component" value="Unassembled WGS sequence"/>
</dbReference>
<dbReference type="PANTHER" id="PTHR33376:SF7">
    <property type="entry name" value="C4-DICARBOXYLATE-BINDING PROTEIN DCTB"/>
    <property type="match status" value="1"/>
</dbReference>
<keyword evidence="3 5" id="KW-0732">Signal</keyword>
<name>A0A2P6MGW7_ALKUR</name>
<dbReference type="PROSITE" id="PS51257">
    <property type="entry name" value="PROKAR_LIPOPROTEIN"/>
    <property type="match status" value="1"/>
</dbReference>
<feature type="compositionally biased region" description="Low complexity" evidence="4">
    <location>
        <begin position="30"/>
        <end position="48"/>
    </location>
</feature>
<sequence length="407" mass="44932">MFKKTGLLTGAISLSFVLAACGGGNEEGGNENTDGGNAGGNDAVENNGGNEGGDGEAADVDPQEWRFVVEETQGQVQYVYAQEFADLVSEKSDGALTIDVYEFGALGSEVDQVEQLTDGTVEFAIISPGFTGTLVPEGNIFALQFLFGDDQRTNQDILNESEAINDMLASRYEEQGIMPLSFWTEGAMQWTSNDVQLTSPEDFEGFQMRTQESPLILESYEAYGANPTAMSWGELYTGLQQGQVDGQENPIFFIADANFNEVQDYMTISNHNMYVTMTTVNPEFYEGLGDAERSIIDEAVEEMRDRGFDIQEEQNNDFLSDIEDDSENPTEIYELTEEERDAFRELAMPVRDFYRENGGDMAGEILDQLEQDIEDMSGESTEPEGDAEENGGEENMEEDAGNEEDAE</sequence>
<organism evidence="6 7">
    <name type="scientific">Alkalicoccus urumqiensis</name>
    <name type="common">Bacillus urumqiensis</name>
    <dbReference type="NCBI Taxonomy" id="1548213"/>
    <lineage>
        <taxon>Bacteria</taxon>
        <taxon>Bacillati</taxon>
        <taxon>Bacillota</taxon>
        <taxon>Bacilli</taxon>
        <taxon>Bacillales</taxon>
        <taxon>Bacillaceae</taxon>
        <taxon>Alkalicoccus</taxon>
    </lineage>
</organism>
<dbReference type="NCBIfam" id="NF037995">
    <property type="entry name" value="TRAP_S1"/>
    <property type="match status" value="1"/>
</dbReference>
<reference evidence="6 7" key="1">
    <citation type="submission" date="2018-03" db="EMBL/GenBank/DDBJ databases">
        <title>Bacillus urumqiensis sp. nov., a moderately haloalkaliphilic bacterium isolated from a salt lake.</title>
        <authorList>
            <person name="Zhao B."/>
            <person name="Liao Z."/>
        </authorList>
    </citation>
    <scope>NUCLEOTIDE SEQUENCE [LARGE SCALE GENOMIC DNA]</scope>
    <source>
        <strain evidence="6 7">BZ-SZ-XJ18</strain>
    </source>
</reference>
<evidence type="ECO:0000256" key="3">
    <source>
        <dbReference type="ARBA" id="ARBA00022729"/>
    </source>
</evidence>
<dbReference type="InterPro" id="IPR004682">
    <property type="entry name" value="TRAP_DctP"/>
</dbReference>
<protein>
    <submittedName>
        <fullName evidence="6">C4-dicarboxylate ABC transporter</fullName>
    </submittedName>
</protein>
<gene>
    <name evidence="6" type="ORF">C6I21_08275</name>
</gene>
<evidence type="ECO:0000256" key="2">
    <source>
        <dbReference type="ARBA" id="ARBA00022448"/>
    </source>
</evidence>
<dbReference type="OrthoDB" id="9776801at2"/>
<feature type="signal peptide" evidence="5">
    <location>
        <begin position="1"/>
        <end position="19"/>
    </location>
</feature>
<feature type="chain" id="PRO_5039230622" evidence="5">
    <location>
        <begin position="20"/>
        <end position="407"/>
    </location>
</feature>
<feature type="region of interest" description="Disordered" evidence="4">
    <location>
        <begin position="28"/>
        <end position="58"/>
    </location>
</feature>
<accession>A0A2P6MGW7</accession>
<proteinExistence type="inferred from homology"/>
<dbReference type="EMBL" id="PVNS01000007">
    <property type="protein sequence ID" value="PRO65517.1"/>
    <property type="molecule type" value="Genomic_DNA"/>
</dbReference>
<comment type="caution">
    <text evidence="6">The sequence shown here is derived from an EMBL/GenBank/DDBJ whole genome shotgun (WGS) entry which is preliminary data.</text>
</comment>
<evidence type="ECO:0000313" key="7">
    <source>
        <dbReference type="Proteomes" id="UP000243650"/>
    </source>
</evidence>
<comment type="similarity">
    <text evidence="1">Belongs to the bacterial solute-binding protein 7 family.</text>
</comment>
<dbReference type="GO" id="GO:0055085">
    <property type="term" value="P:transmembrane transport"/>
    <property type="evidence" value="ECO:0007669"/>
    <property type="project" value="InterPro"/>
</dbReference>
<dbReference type="GO" id="GO:0030288">
    <property type="term" value="C:outer membrane-bounded periplasmic space"/>
    <property type="evidence" value="ECO:0007669"/>
    <property type="project" value="InterPro"/>
</dbReference>
<dbReference type="NCBIfam" id="TIGR00787">
    <property type="entry name" value="dctP"/>
    <property type="match status" value="1"/>
</dbReference>
<dbReference type="AlphaFoldDB" id="A0A2P6MGW7"/>
<dbReference type="InterPro" id="IPR018389">
    <property type="entry name" value="DctP_fam"/>
</dbReference>
<evidence type="ECO:0000256" key="4">
    <source>
        <dbReference type="SAM" id="MobiDB-lite"/>
    </source>
</evidence>
<evidence type="ECO:0000313" key="6">
    <source>
        <dbReference type="EMBL" id="PRO65517.1"/>
    </source>
</evidence>
<dbReference type="InterPro" id="IPR038404">
    <property type="entry name" value="TRAP_DctP_sf"/>
</dbReference>